<dbReference type="AlphaFoldDB" id="A0A261EQQ7"/>
<keyword evidence="1" id="KW-0472">Membrane</keyword>
<proteinExistence type="predicted"/>
<dbReference type="EMBL" id="MWWS01000005">
    <property type="protein sequence ID" value="OZG49188.1"/>
    <property type="molecule type" value="Genomic_DNA"/>
</dbReference>
<organism evidence="3 4">
    <name type="scientific">Bombiscardovia coagulans</name>
    <dbReference type="NCBI Taxonomy" id="686666"/>
    <lineage>
        <taxon>Bacteria</taxon>
        <taxon>Bacillati</taxon>
        <taxon>Actinomycetota</taxon>
        <taxon>Actinomycetes</taxon>
        <taxon>Bifidobacteriales</taxon>
        <taxon>Bifidobacteriaceae</taxon>
        <taxon>Bombiscardovia</taxon>
    </lineage>
</organism>
<feature type="transmembrane region" description="Helical" evidence="1">
    <location>
        <begin position="23"/>
        <end position="47"/>
    </location>
</feature>
<sequence>MTFPDAPDERQARRQFVRRRQKMVFTIAISALAVILVIALLVVFGTLGHLNKQSTQTKPNYGVSVPCAPADSTVLKHTEVRVRVLNGTNKNGLGVAVMQSLRNRGFNMQGAGDFPTKTELARTEIRFGINGISQGYTVGRQFKDAVLRMDDRADDLVDVVIGATFNDLAQEHKVSGVGMPITSIKGCVADPKTITNLPKHES</sequence>
<accession>A0A261EQQ7</accession>
<dbReference type="InterPro" id="IPR027381">
    <property type="entry name" value="LytR/CpsA/Psr_C"/>
</dbReference>
<keyword evidence="1" id="KW-0812">Transmembrane</keyword>
<gene>
    <name evidence="3" type="ORF">BOCO_0997</name>
</gene>
<evidence type="ECO:0000256" key="1">
    <source>
        <dbReference type="SAM" id="Phobius"/>
    </source>
</evidence>
<protein>
    <submittedName>
        <fullName evidence="3">LytR cell envelope-related transcriptional attenuator</fullName>
    </submittedName>
</protein>
<comment type="caution">
    <text evidence="3">The sequence shown here is derived from an EMBL/GenBank/DDBJ whole genome shotgun (WGS) entry which is preliminary data.</text>
</comment>
<dbReference type="Gene3D" id="3.30.70.2390">
    <property type="match status" value="1"/>
</dbReference>
<evidence type="ECO:0000313" key="3">
    <source>
        <dbReference type="EMBL" id="OZG49188.1"/>
    </source>
</evidence>
<evidence type="ECO:0000259" key="2">
    <source>
        <dbReference type="Pfam" id="PF13399"/>
    </source>
</evidence>
<evidence type="ECO:0000313" key="4">
    <source>
        <dbReference type="Proteomes" id="UP000216004"/>
    </source>
</evidence>
<dbReference type="Proteomes" id="UP000216004">
    <property type="component" value="Unassembled WGS sequence"/>
</dbReference>
<keyword evidence="1" id="KW-1133">Transmembrane helix</keyword>
<keyword evidence="4" id="KW-1185">Reference proteome</keyword>
<feature type="domain" description="LytR/CpsA/Psr regulator C-terminal" evidence="2">
    <location>
        <begin position="79"/>
        <end position="165"/>
    </location>
</feature>
<name>A0A261EQQ7_9BIFI</name>
<reference evidence="3 4" key="1">
    <citation type="journal article" date="2017" name="BMC Genomics">
        <title>Comparative genomic and phylogenomic analyses of the Bifidobacteriaceae family.</title>
        <authorList>
            <person name="Lugli G.A."/>
            <person name="Milani C."/>
            <person name="Turroni F."/>
            <person name="Duranti S."/>
            <person name="Mancabelli L."/>
            <person name="Mangifesta M."/>
            <person name="Ferrario C."/>
            <person name="Modesto M."/>
            <person name="Mattarelli P."/>
            <person name="Jiri K."/>
            <person name="van Sinderen D."/>
            <person name="Ventura M."/>
        </authorList>
    </citation>
    <scope>NUCLEOTIDE SEQUENCE [LARGE SCALE GENOMIC DNA]</scope>
    <source>
        <strain evidence="3 4">DSM 22924</strain>
    </source>
</reference>
<dbReference type="Pfam" id="PF13399">
    <property type="entry name" value="LytR_C"/>
    <property type="match status" value="1"/>
</dbReference>
<dbReference type="RefSeq" id="WP_094723015.1">
    <property type="nucleotide sequence ID" value="NZ_MWWS01000005.1"/>
</dbReference>
<dbReference type="OrthoDB" id="3267444at2"/>